<dbReference type="AlphaFoldDB" id="A0A840DEF3"/>
<dbReference type="EMBL" id="JACIFD010000006">
    <property type="protein sequence ID" value="MBB4071444.1"/>
    <property type="molecule type" value="Genomic_DNA"/>
</dbReference>
<reference evidence="2 3" key="1">
    <citation type="submission" date="2020-08" db="EMBL/GenBank/DDBJ databases">
        <title>Sequencing the genomes of 1000 actinobacteria strains.</title>
        <authorList>
            <person name="Klenk H.-P."/>
        </authorList>
    </citation>
    <scope>NUCLEOTIDE SEQUENCE [LARGE SCALE GENOMIC DNA]</scope>
    <source>
        <strain evidence="2 3">DSM 27064</strain>
    </source>
</reference>
<protein>
    <submittedName>
        <fullName evidence="2">Uncharacterized protein</fullName>
    </submittedName>
</protein>
<sequence>MSNILTNQIIVNGVNSGVIGMMMCRRSEMRMRMCA</sequence>
<comment type="caution">
    <text evidence="2">The sequence shown here is derived from an EMBL/GenBank/DDBJ whole genome shotgun (WGS) entry which is preliminary data.</text>
</comment>
<evidence type="ECO:0000313" key="2">
    <source>
        <dbReference type="EMBL" id="MBB4071444.1"/>
    </source>
</evidence>
<keyword evidence="1" id="KW-0812">Transmembrane</keyword>
<keyword evidence="1" id="KW-1133">Transmembrane helix</keyword>
<keyword evidence="3" id="KW-1185">Reference proteome</keyword>
<evidence type="ECO:0000256" key="1">
    <source>
        <dbReference type="SAM" id="Phobius"/>
    </source>
</evidence>
<name>A0A840DEF3_9MICO</name>
<evidence type="ECO:0000313" key="3">
    <source>
        <dbReference type="Proteomes" id="UP000571183"/>
    </source>
</evidence>
<organism evidence="2 3">
    <name type="scientific">Canibacter oris</name>
    <dbReference type="NCBI Taxonomy" id="1365628"/>
    <lineage>
        <taxon>Bacteria</taxon>
        <taxon>Bacillati</taxon>
        <taxon>Actinomycetota</taxon>
        <taxon>Actinomycetes</taxon>
        <taxon>Micrococcales</taxon>
        <taxon>Microbacteriaceae</taxon>
        <taxon>Canibacter</taxon>
    </lineage>
</organism>
<feature type="transmembrane region" description="Helical" evidence="1">
    <location>
        <begin position="6"/>
        <end position="24"/>
    </location>
</feature>
<gene>
    <name evidence="2" type="ORF">F5897_000748</name>
</gene>
<accession>A0A840DEF3</accession>
<keyword evidence="1" id="KW-0472">Membrane</keyword>
<dbReference type="Proteomes" id="UP000571183">
    <property type="component" value="Unassembled WGS sequence"/>
</dbReference>
<proteinExistence type="predicted"/>